<evidence type="ECO:0000256" key="2">
    <source>
        <dbReference type="ARBA" id="ARBA00023242"/>
    </source>
</evidence>
<dbReference type="Pfam" id="PF08698">
    <property type="entry name" value="Fcf2"/>
    <property type="match status" value="1"/>
</dbReference>
<gene>
    <name evidence="5" type="primary">fcf2</name>
    <name evidence="4" type="ORF">SJAG_04838</name>
</gene>
<dbReference type="HOGENOM" id="CLU_075129_1_0_1"/>
<accession>B6K7W4</accession>
<evidence type="ECO:0000256" key="1">
    <source>
        <dbReference type="ARBA" id="ARBA00004604"/>
    </source>
</evidence>
<evidence type="ECO:0000313" key="4">
    <source>
        <dbReference type="EMBL" id="EEB09618.1"/>
    </source>
</evidence>
<reference evidence="4 6" key="1">
    <citation type="journal article" date="2011" name="Science">
        <title>Comparative functional genomics of the fission yeasts.</title>
        <authorList>
            <person name="Rhind N."/>
            <person name="Chen Z."/>
            <person name="Yassour M."/>
            <person name="Thompson D.A."/>
            <person name="Haas B.J."/>
            <person name="Habib N."/>
            <person name="Wapinski I."/>
            <person name="Roy S."/>
            <person name="Lin M.F."/>
            <person name="Heiman D.I."/>
            <person name="Young S.K."/>
            <person name="Furuya K."/>
            <person name="Guo Y."/>
            <person name="Pidoux A."/>
            <person name="Chen H.M."/>
            <person name="Robbertse B."/>
            <person name="Goldberg J.M."/>
            <person name="Aoki K."/>
            <person name="Bayne E.H."/>
            <person name="Berlin A.M."/>
            <person name="Desjardins C.A."/>
            <person name="Dobbs E."/>
            <person name="Dukaj L."/>
            <person name="Fan L."/>
            <person name="FitzGerald M.G."/>
            <person name="French C."/>
            <person name="Gujja S."/>
            <person name="Hansen K."/>
            <person name="Keifenheim D."/>
            <person name="Levin J.Z."/>
            <person name="Mosher R.A."/>
            <person name="Mueller C.A."/>
            <person name="Pfiffner J."/>
            <person name="Priest M."/>
            <person name="Russ C."/>
            <person name="Smialowska A."/>
            <person name="Swoboda P."/>
            <person name="Sykes S.M."/>
            <person name="Vaughn M."/>
            <person name="Vengrova S."/>
            <person name="Yoder R."/>
            <person name="Zeng Q."/>
            <person name="Allshire R."/>
            <person name="Baulcombe D."/>
            <person name="Birren B.W."/>
            <person name="Brown W."/>
            <person name="Ekwall K."/>
            <person name="Kellis M."/>
            <person name="Leatherwood J."/>
            <person name="Levin H."/>
            <person name="Margalit H."/>
            <person name="Martienssen R."/>
            <person name="Nieduszynski C.A."/>
            <person name="Spatafora J.W."/>
            <person name="Friedman N."/>
            <person name="Dalgaard J.Z."/>
            <person name="Baumann P."/>
            <person name="Niki H."/>
            <person name="Regev A."/>
            <person name="Nusbaum C."/>
        </authorList>
    </citation>
    <scope>NUCLEOTIDE SEQUENCE [LARGE SCALE GENOMIC DNA]</scope>
    <source>
        <strain evidence="6">yFS275 / FY16936</strain>
    </source>
</reference>
<dbReference type="VEuPathDB" id="FungiDB:SJAG_04838"/>
<protein>
    <submittedName>
        <fullName evidence="4">rRNA processing protein Fcf2</fullName>
    </submittedName>
</protein>
<dbReference type="GO" id="GO:0006396">
    <property type="term" value="P:RNA processing"/>
    <property type="evidence" value="ECO:0000318"/>
    <property type="project" value="GO_Central"/>
</dbReference>
<comment type="subcellular location">
    <subcellularLocation>
        <location evidence="1">Nucleus</location>
        <location evidence="1">Nucleolus</location>
    </subcellularLocation>
</comment>
<name>B6K7W4_SCHJY</name>
<keyword evidence="2" id="KW-0539">Nucleus</keyword>
<dbReference type="OrthoDB" id="427886at2759"/>
<dbReference type="InterPro" id="IPR039883">
    <property type="entry name" value="Fcf2/DNTTIP2"/>
</dbReference>
<dbReference type="InterPro" id="IPR014810">
    <property type="entry name" value="Fcf2_C"/>
</dbReference>
<dbReference type="STRING" id="402676.B6K7W4"/>
<feature type="domain" description="Fcf2 pre-rRNA processing C-terminal" evidence="3">
    <location>
        <begin position="93"/>
        <end position="180"/>
    </location>
</feature>
<dbReference type="PANTHER" id="PTHR21686:SF12">
    <property type="entry name" value="DEOXYNUCLEOTIDYLTRANSFERASE TERMINAL-INTERACTING PROTEIN 2"/>
    <property type="match status" value="1"/>
</dbReference>
<organism evidence="4 6">
    <name type="scientific">Schizosaccharomyces japonicus (strain yFS275 / FY16936)</name>
    <name type="common">Fission yeast</name>
    <dbReference type="NCBI Taxonomy" id="402676"/>
    <lineage>
        <taxon>Eukaryota</taxon>
        <taxon>Fungi</taxon>
        <taxon>Dikarya</taxon>
        <taxon>Ascomycota</taxon>
        <taxon>Taphrinomycotina</taxon>
        <taxon>Schizosaccharomycetes</taxon>
        <taxon>Schizosaccharomycetales</taxon>
        <taxon>Schizosaccharomycetaceae</taxon>
        <taxon>Schizosaccharomyces</taxon>
    </lineage>
</organism>
<dbReference type="EMBL" id="KE651167">
    <property type="protein sequence ID" value="EEB09618.1"/>
    <property type="molecule type" value="Genomic_DNA"/>
</dbReference>
<dbReference type="OMA" id="PKRHYRR"/>
<dbReference type="Proteomes" id="UP000001744">
    <property type="component" value="Unassembled WGS sequence"/>
</dbReference>
<evidence type="ECO:0000313" key="5">
    <source>
        <dbReference type="JaponicusDB" id="SJAG_04838"/>
    </source>
</evidence>
<dbReference type="eggNOG" id="KOG3100">
    <property type="taxonomic scope" value="Eukaryota"/>
</dbReference>
<proteinExistence type="predicted"/>
<dbReference type="GO" id="GO:0005730">
    <property type="term" value="C:nucleolus"/>
    <property type="evidence" value="ECO:0000318"/>
    <property type="project" value="GO_Central"/>
</dbReference>
<dbReference type="AlphaFoldDB" id="B6K7W4"/>
<evidence type="ECO:0000259" key="3">
    <source>
        <dbReference type="Pfam" id="PF08698"/>
    </source>
</evidence>
<keyword evidence="6" id="KW-1185">Reference proteome</keyword>
<dbReference type="JaponicusDB" id="SJAG_04838">
    <property type="gene designation" value="fcf2"/>
</dbReference>
<sequence>MEGLAVIPQLLREYKLNAQTADENDVINPSNNAVATLPKIIPSTVQLPSYFQYKETPELKQDAIAVEIQSETELQTSFNKNIADGQKKKGIRDTAGSDWFEMPAGELTESVKRDIQLLKMRNVLDPKRHYRRDTSTSLPKYFQMGRIVDGPFDFVSNRYTRAERKETILDEVLNDTERLKKFILCMTMNKYG</sequence>
<dbReference type="RefSeq" id="XP_002175911.1">
    <property type="nucleotide sequence ID" value="XM_002175875.1"/>
</dbReference>
<dbReference type="PANTHER" id="PTHR21686">
    <property type="entry name" value="DEOXYNUCLEOTIDYLTRANSFERASE TERMINAL-INTERACTING PROTEIN 2"/>
    <property type="match status" value="1"/>
</dbReference>
<evidence type="ECO:0000313" key="6">
    <source>
        <dbReference type="Proteomes" id="UP000001744"/>
    </source>
</evidence>
<dbReference type="GeneID" id="7050760"/>